<dbReference type="Proteomes" id="UP000006055">
    <property type="component" value="Chromosome"/>
</dbReference>
<evidence type="ECO:0000313" key="2">
    <source>
        <dbReference type="Proteomes" id="UP000006055"/>
    </source>
</evidence>
<sequence>MTESLVTRLAPYMEEYQPEGANFKILNEGNVIHIYYSDGSELWLENYGDGAWIRATETGDNWVTLPSNQVYRDTTGIWYSYGRGIWSYSIDTCATWTEVPMLQMRIVGGIGTVDVFDGHSWTHQDGVLQFLDTRYAMSGWHGMNEFAVEYYDGVGYDGEPLRVVDGWEAEQTPPDPDDPQPPFVLNTLPITGDQDNPPPSDAVITKTWVYGQWSEKLLVNWEIPNPSGAGTDTLTVNETNTSQAPLIVIFVCDNVLPKIQEASRFVNVDVKYVTYETSESIEALKDKIQRISSANQQKIDTVVIYQHDKGFVTIGTSRIWDDTFYSHGYHSVFKEIGEVMADGGEIHLDICDVAGANVFVSPDGTPRDPSPEDLKESDAYTARRVLATIAYWSKTTVFGSSDKNSIASIGWSEERQNIMVTSNDWCLEFGVDAEGNQVSWDSIDRRVWDTRHFWKTDTQKIDNSIPDPDIYYENAANTLREEGGRRYEILHVSYEHWIP</sequence>
<dbReference type="RefSeq" id="WP_014808505.1">
    <property type="nucleotide sequence ID" value="NC_018025.1"/>
</dbReference>
<accession>I4C1A8</accession>
<name>I4C1A8_DESTA</name>
<gene>
    <name evidence="1" type="ordered locus">Desti_0622</name>
</gene>
<dbReference type="AlphaFoldDB" id="I4C1A8"/>
<organism evidence="1 2">
    <name type="scientific">Desulfomonile tiedjei (strain ATCC 49306 / DSM 6799 / DCB-1)</name>
    <dbReference type="NCBI Taxonomy" id="706587"/>
    <lineage>
        <taxon>Bacteria</taxon>
        <taxon>Pseudomonadati</taxon>
        <taxon>Thermodesulfobacteriota</taxon>
        <taxon>Desulfomonilia</taxon>
        <taxon>Desulfomonilales</taxon>
        <taxon>Desulfomonilaceae</taxon>
        <taxon>Desulfomonile</taxon>
    </lineage>
</organism>
<dbReference type="STRING" id="706587.Desti_0622"/>
<protein>
    <submittedName>
        <fullName evidence="1">Uncharacterized protein</fullName>
    </submittedName>
</protein>
<dbReference type="KEGG" id="dti:Desti_0622"/>
<dbReference type="EMBL" id="CP003360">
    <property type="protein sequence ID" value="AFM23349.1"/>
    <property type="molecule type" value="Genomic_DNA"/>
</dbReference>
<proteinExistence type="predicted"/>
<keyword evidence="2" id="KW-1185">Reference proteome</keyword>
<dbReference type="PATRIC" id="fig|706587.4.peg.705"/>
<evidence type="ECO:0000313" key="1">
    <source>
        <dbReference type="EMBL" id="AFM23349.1"/>
    </source>
</evidence>
<reference evidence="2" key="1">
    <citation type="submission" date="2012-06" db="EMBL/GenBank/DDBJ databases">
        <title>Complete sequence of chromosome of Desulfomonile tiedjei DSM 6799.</title>
        <authorList>
            <person name="Lucas S."/>
            <person name="Copeland A."/>
            <person name="Lapidus A."/>
            <person name="Glavina del Rio T."/>
            <person name="Dalin E."/>
            <person name="Tice H."/>
            <person name="Bruce D."/>
            <person name="Goodwin L."/>
            <person name="Pitluck S."/>
            <person name="Peters L."/>
            <person name="Ovchinnikova G."/>
            <person name="Zeytun A."/>
            <person name="Lu M."/>
            <person name="Kyrpides N."/>
            <person name="Mavromatis K."/>
            <person name="Ivanova N."/>
            <person name="Brettin T."/>
            <person name="Detter J.C."/>
            <person name="Han C."/>
            <person name="Larimer F."/>
            <person name="Land M."/>
            <person name="Hauser L."/>
            <person name="Markowitz V."/>
            <person name="Cheng J.-F."/>
            <person name="Hugenholtz P."/>
            <person name="Woyke T."/>
            <person name="Wu D."/>
            <person name="Spring S."/>
            <person name="Schroeder M."/>
            <person name="Brambilla E."/>
            <person name="Klenk H.-P."/>
            <person name="Eisen J.A."/>
        </authorList>
    </citation>
    <scope>NUCLEOTIDE SEQUENCE [LARGE SCALE GENOMIC DNA]</scope>
    <source>
        <strain evidence="2">ATCC 49306 / DSM 6799 / DCB-1</strain>
    </source>
</reference>
<dbReference type="eggNOG" id="COG2931">
    <property type="taxonomic scope" value="Bacteria"/>
</dbReference>
<dbReference type="HOGENOM" id="CLU_545987_0_0_7"/>